<evidence type="ECO:0000313" key="2">
    <source>
        <dbReference type="Proteomes" id="UP000466514"/>
    </source>
</evidence>
<dbReference type="Proteomes" id="UP000466514">
    <property type="component" value="Chromosome"/>
</dbReference>
<proteinExistence type="predicted"/>
<organism evidence="1 2">
    <name type="scientific">Mycolicibacterium psychrotolerans</name>
    <dbReference type="NCBI Taxonomy" id="216929"/>
    <lineage>
        <taxon>Bacteria</taxon>
        <taxon>Bacillati</taxon>
        <taxon>Actinomycetota</taxon>
        <taxon>Actinomycetes</taxon>
        <taxon>Mycobacteriales</taxon>
        <taxon>Mycobacteriaceae</taxon>
        <taxon>Mycolicibacterium</taxon>
    </lineage>
</organism>
<keyword evidence="2" id="KW-1185">Reference proteome</keyword>
<reference evidence="1 2" key="1">
    <citation type="journal article" date="2019" name="Emerg. Microbes Infect.">
        <title>Comprehensive subspecies identification of 175 nontuberculous mycobacteria species based on 7547 genomic profiles.</title>
        <authorList>
            <person name="Matsumoto Y."/>
            <person name="Kinjo T."/>
            <person name="Motooka D."/>
            <person name="Nabeya D."/>
            <person name="Jung N."/>
            <person name="Uechi K."/>
            <person name="Horii T."/>
            <person name="Iida T."/>
            <person name="Fujita J."/>
            <person name="Nakamura S."/>
        </authorList>
    </citation>
    <scope>NUCLEOTIDE SEQUENCE [LARGE SCALE GENOMIC DNA]</scope>
    <source>
        <strain evidence="1 2">JCM 13323</strain>
    </source>
</reference>
<protein>
    <submittedName>
        <fullName evidence="1">Uncharacterized protein</fullName>
    </submittedName>
</protein>
<dbReference type="EMBL" id="AP022574">
    <property type="protein sequence ID" value="BBX69709.1"/>
    <property type="molecule type" value="Genomic_DNA"/>
</dbReference>
<dbReference type="AlphaFoldDB" id="A0A7I7MEA6"/>
<evidence type="ECO:0000313" key="1">
    <source>
        <dbReference type="EMBL" id="BBX69709.1"/>
    </source>
</evidence>
<dbReference type="RefSeq" id="WP_163723132.1">
    <property type="nucleotide sequence ID" value="NZ_AP022574.1"/>
</dbReference>
<accession>A0A7I7MEA6</accession>
<sequence length="72" mass="8314">MNRRNRRASGPGRRLTLTPADIRRVTSCPDCGSEVESIELEPSVYEAVVRHDDTCPWFAAFQRDRGYGVRFW</sequence>
<dbReference type="KEGG" id="mpsc:MPSYJ_31700"/>
<name>A0A7I7MEA6_9MYCO</name>
<gene>
    <name evidence="1" type="ORF">MPSYJ_31700</name>
</gene>